<keyword evidence="4 6" id="KW-1133">Transmembrane helix</keyword>
<evidence type="ECO:0000313" key="9">
    <source>
        <dbReference type="Proteomes" id="UP001295423"/>
    </source>
</evidence>
<sequence length="269" mass="30826">METFDDIETQNHDEHADDDETLSYVTPTKHELSLNGNDSLNTTKKKPWLVTHLSLTREDSPLLLDPSKPWKPSKPSRSSRKGHGPPCAAILCRLWKSYQKSIDDYPLITKSLTSAVLTASGEVISQLIVSFQTFDAKQMWEFFFLGLVLQAPVTHYYYVLLDRELPPTSNPWTWTTFVKLLIDQLLFAPSFLFAVFLFLDTLEGLGLKAMMLHLQKDFGMTLVTNWKLWVPATLINLALVHPPYRVLYNNIIFFVWSIILAMLLLPPNE</sequence>
<dbReference type="PANTHER" id="PTHR11266">
    <property type="entry name" value="PEROXISOMAL MEMBRANE PROTEIN 2, PXMP2 MPV17"/>
    <property type="match status" value="1"/>
</dbReference>
<name>A0AAD2CP25_9STRA</name>
<comment type="subcellular location">
    <subcellularLocation>
        <location evidence="1">Membrane</location>
        <topology evidence="1">Multi-pass membrane protein</topology>
    </subcellularLocation>
</comment>
<dbReference type="InterPro" id="IPR007248">
    <property type="entry name" value="Mpv17_PMP22"/>
</dbReference>
<gene>
    <name evidence="8" type="ORF">CYCCA115_LOCUS6764</name>
</gene>
<comment type="caution">
    <text evidence="8">The sequence shown here is derived from an EMBL/GenBank/DDBJ whole genome shotgun (WGS) entry which is preliminary data.</text>
</comment>
<dbReference type="PANTHER" id="PTHR11266:SF80">
    <property type="entry name" value="PEROXISOMAL MEMBRANE PROTEIN 2"/>
    <property type="match status" value="1"/>
</dbReference>
<evidence type="ECO:0000256" key="1">
    <source>
        <dbReference type="ARBA" id="ARBA00004141"/>
    </source>
</evidence>
<protein>
    <recommendedName>
        <fullName evidence="10">Peroxisomal membrane protein 2</fullName>
    </recommendedName>
</protein>
<feature type="transmembrane region" description="Helical" evidence="6">
    <location>
        <begin position="180"/>
        <end position="199"/>
    </location>
</feature>
<dbReference type="Proteomes" id="UP001295423">
    <property type="component" value="Unassembled WGS sequence"/>
</dbReference>
<evidence type="ECO:0000313" key="8">
    <source>
        <dbReference type="EMBL" id="CAJ1939846.1"/>
    </source>
</evidence>
<keyword evidence="5 6" id="KW-0472">Membrane</keyword>
<dbReference type="EMBL" id="CAKOGP040000857">
    <property type="protein sequence ID" value="CAJ1939846.1"/>
    <property type="molecule type" value="Genomic_DNA"/>
</dbReference>
<evidence type="ECO:0000256" key="2">
    <source>
        <dbReference type="ARBA" id="ARBA00006824"/>
    </source>
</evidence>
<proteinExistence type="inferred from homology"/>
<dbReference type="GO" id="GO:0016020">
    <property type="term" value="C:membrane"/>
    <property type="evidence" value="ECO:0007669"/>
    <property type="project" value="UniProtKB-SubCell"/>
</dbReference>
<feature type="region of interest" description="Disordered" evidence="7">
    <location>
        <begin position="64"/>
        <end position="84"/>
    </location>
</feature>
<dbReference type="GO" id="GO:0005737">
    <property type="term" value="C:cytoplasm"/>
    <property type="evidence" value="ECO:0007669"/>
    <property type="project" value="TreeGrafter"/>
</dbReference>
<evidence type="ECO:0000256" key="3">
    <source>
        <dbReference type="ARBA" id="ARBA00022692"/>
    </source>
</evidence>
<evidence type="ECO:0000256" key="7">
    <source>
        <dbReference type="SAM" id="MobiDB-lite"/>
    </source>
</evidence>
<feature type="transmembrane region" description="Helical" evidence="6">
    <location>
        <begin position="246"/>
        <end position="265"/>
    </location>
</feature>
<accession>A0AAD2CP25</accession>
<evidence type="ECO:0008006" key="10">
    <source>
        <dbReference type="Google" id="ProtNLM"/>
    </source>
</evidence>
<feature type="region of interest" description="Disordered" evidence="7">
    <location>
        <begin position="1"/>
        <end position="43"/>
    </location>
</feature>
<dbReference type="Pfam" id="PF04117">
    <property type="entry name" value="Mpv17_PMP22"/>
    <property type="match status" value="1"/>
</dbReference>
<comment type="similarity">
    <text evidence="2 6">Belongs to the peroxisomal membrane protein PXMP2/4 family.</text>
</comment>
<organism evidence="8 9">
    <name type="scientific">Cylindrotheca closterium</name>
    <dbReference type="NCBI Taxonomy" id="2856"/>
    <lineage>
        <taxon>Eukaryota</taxon>
        <taxon>Sar</taxon>
        <taxon>Stramenopiles</taxon>
        <taxon>Ochrophyta</taxon>
        <taxon>Bacillariophyta</taxon>
        <taxon>Bacillariophyceae</taxon>
        <taxon>Bacillariophycidae</taxon>
        <taxon>Bacillariales</taxon>
        <taxon>Bacillariaceae</taxon>
        <taxon>Cylindrotheca</taxon>
    </lineage>
</organism>
<reference evidence="8" key="1">
    <citation type="submission" date="2023-08" db="EMBL/GenBank/DDBJ databases">
        <authorList>
            <person name="Audoor S."/>
            <person name="Bilcke G."/>
        </authorList>
    </citation>
    <scope>NUCLEOTIDE SEQUENCE</scope>
</reference>
<feature type="transmembrane region" description="Helical" evidence="6">
    <location>
        <begin position="142"/>
        <end position="160"/>
    </location>
</feature>
<evidence type="ECO:0000256" key="4">
    <source>
        <dbReference type="ARBA" id="ARBA00022989"/>
    </source>
</evidence>
<evidence type="ECO:0000256" key="5">
    <source>
        <dbReference type="ARBA" id="ARBA00023136"/>
    </source>
</evidence>
<keyword evidence="9" id="KW-1185">Reference proteome</keyword>
<keyword evidence="3 6" id="KW-0812">Transmembrane</keyword>
<evidence type="ECO:0000256" key="6">
    <source>
        <dbReference type="RuleBase" id="RU363053"/>
    </source>
</evidence>
<dbReference type="AlphaFoldDB" id="A0AAD2CP25"/>